<accession>X8J2F2</accession>
<proteinExistence type="predicted"/>
<dbReference type="OrthoDB" id="10445869at2759"/>
<dbReference type="EMBL" id="JATN01000322">
    <property type="protein sequence ID" value="EUC56165.1"/>
    <property type="molecule type" value="Genomic_DNA"/>
</dbReference>
<dbReference type="Proteomes" id="UP000030108">
    <property type="component" value="Unassembled WGS sequence"/>
</dbReference>
<evidence type="ECO:0000313" key="2">
    <source>
        <dbReference type="EMBL" id="EUC56165.1"/>
    </source>
</evidence>
<comment type="caution">
    <text evidence="2">The sequence shown here is derived from an EMBL/GenBank/DDBJ whole genome shotgun (WGS) entry which is preliminary data.</text>
</comment>
<feature type="region of interest" description="Disordered" evidence="1">
    <location>
        <begin position="1"/>
        <end position="134"/>
    </location>
</feature>
<organism evidence="2 3">
    <name type="scientific">Rhizoctonia solani AG-3 Rhs1AP</name>
    <dbReference type="NCBI Taxonomy" id="1086054"/>
    <lineage>
        <taxon>Eukaryota</taxon>
        <taxon>Fungi</taxon>
        <taxon>Dikarya</taxon>
        <taxon>Basidiomycota</taxon>
        <taxon>Agaricomycotina</taxon>
        <taxon>Agaricomycetes</taxon>
        <taxon>Cantharellales</taxon>
        <taxon>Ceratobasidiaceae</taxon>
        <taxon>Rhizoctonia</taxon>
    </lineage>
</organism>
<protein>
    <submittedName>
        <fullName evidence="2">Uncharacterized protein</fullName>
    </submittedName>
</protein>
<sequence>MMGSNFPILPGLPLGQMMGDKEDSEEEQDREGAEVKSDIGDVEDSEDEGNRVDEEGAEAEAWGNILGRTGVMASDEGSEEIQEELDRVEDEDYVEDEDWSEQEEDDGGQGIKSAAPANQSMDSQGLKTKEKRKNASRPDFIVSQFRGTLFKNHAHLYVEVKNGSQSRSSHSKQLRKYIARIASAIPPGFLEFHKDVVLMLIDAGKTYYWRITPASAETLDSLSIWDWAEKDNTLGDRMSAVLEELSQRPNISSDIL</sequence>
<feature type="non-terminal residue" evidence="2">
    <location>
        <position position="256"/>
    </location>
</feature>
<evidence type="ECO:0000313" key="3">
    <source>
        <dbReference type="Proteomes" id="UP000030108"/>
    </source>
</evidence>
<evidence type="ECO:0000256" key="1">
    <source>
        <dbReference type="SAM" id="MobiDB-lite"/>
    </source>
</evidence>
<gene>
    <name evidence="2" type="ORF">RSOL_164750</name>
</gene>
<reference evidence="3" key="1">
    <citation type="journal article" date="2014" name="Genome Announc.">
        <title>Draft genome sequence of the plant-pathogenic soil fungus Rhizoctonia solani anastomosis group 3 strain Rhs1AP.</title>
        <authorList>
            <person name="Cubeta M.A."/>
            <person name="Thomas E."/>
            <person name="Dean R.A."/>
            <person name="Jabaji S."/>
            <person name="Neate S.M."/>
            <person name="Tavantzis S."/>
            <person name="Toda T."/>
            <person name="Vilgalys R."/>
            <person name="Bharathan N."/>
            <person name="Fedorova-Abrams N."/>
            <person name="Pakala S.B."/>
            <person name="Pakala S.M."/>
            <person name="Zafar N."/>
            <person name="Joardar V."/>
            <person name="Losada L."/>
            <person name="Nierman W.C."/>
        </authorList>
    </citation>
    <scope>NUCLEOTIDE SEQUENCE [LARGE SCALE GENOMIC DNA]</scope>
    <source>
        <strain evidence="3">AG-3</strain>
    </source>
</reference>
<feature type="compositionally biased region" description="Polar residues" evidence="1">
    <location>
        <begin position="116"/>
        <end position="126"/>
    </location>
</feature>
<dbReference type="AlphaFoldDB" id="X8J2F2"/>
<feature type="compositionally biased region" description="Acidic residues" evidence="1">
    <location>
        <begin position="76"/>
        <end position="107"/>
    </location>
</feature>
<feature type="compositionally biased region" description="Basic and acidic residues" evidence="1">
    <location>
        <begin position="30"/>
        <end position="39"/>
    </location>
</feature>
<name>X8J2F2_9AGAM</name>